<dbReference type="InterPro" id="IPR036388">
    <property type="entry name" value="WH-like_DNA-bd_sf"/>
</dbReference>
<dbReference type="SMART" id="SM00347">
    <property type="entry name" value="HTH_MARR"/>
    <property type="match status" value="1"/>
</dbReference>
<dbReference type="InterPro" id="IPR000835">
    <property type="entry name" value="HTH_MarR-typ"/>
</dbReference>
<dbReference type="GO" id="GO:0003677">
    <property type="term" value="F:DNA binding"/>
    <property type="evidence" value="ECO:0007669"/>
    <property type="project" value="UniProtKB-KW"/>
</dbReference>
<dbReference type="Proteomes" id="UP000441399">
    <property type="component" value="Unassembled WGS sequence"/>
</dbReference>
<evidence type="ECO:0000259" key="4">
    <source>
        <dbReference type="PROSITE" id="PS50995"/>
    </source>
</evidence>
<dbReference type="PANTHER" id="PTHR42756:SF1">
    <property type="entry name" value="TRANSCRIPTIONAL REPRESSOR OF EMRAB OPERON"/>
    <property type="match status" value="1"/>
</dbReference>
<dbReference type="PROSITE" id="PS50995">
    <property type="entry name" value="HTH_MARR_2"/>
    <property type="match status" value="1"/>
</dbReference>
<evidence type="ECO:0000313" key="5">
    <source>
        <dbReference type="EMBL" id="CAA0118324.1"/>
    </source>
</evidence>
<dbReference type="PANTHER" id="PTHR42756">
    <property type="entry name" value="TRANSCRIPTIONAL REGULATOR, MARR"/>
    <property type="match status" value="1"/>
</dbReference>
<keyword evidence="1" id="KW-0805">Transcription regulation</keyword>
<dbReference type="AlphaFoldDB" id="A0A5S9QHX4"/>
<dbReference type="InterPro" id="IPR036390">
    <property type="entry name" value="WH_DNA-bd_sf"/>
</dbReference>
<dbReference type="SUPFAM" id="SSF46785">
    <property type="entry name" value="Winged helix' DNA-binding domain"/>
    <property type="match status" value="1"/>
</dbReference>
<keyword evidence="2" id="KW-0238">DNA-binding</keyword>
<dbReference type="GO" id="GO:0003700">
    <property type="term" value="F:DNA-binding transcription factor activity"/>
    <property type="evidence" value="ECO:0007669"/>
    <property type="project" value="InterPro"/>
</dbReference>
<evidence type="ECO:0000256" key="1">
    <source>
        <dbReference type="ARBA" id="ARBA00023015"/>
    </source>
</evidence>
<protein>
    <recommendedName>
        <fullName evidence="4">HTH marR-type domain-containing protein</fullName>
    </recommendedName>
</protein>
<dbReference type="EMBL" id="CACSIO010000034">
    <property type="protein sequence ID" value="CAA0118324.1"/>
    <property type="molecule type" value="Genomic_DNA"/>
</dbReference>
<dbReference type="Gene3D" id="1.10.10.10">
    <property type="entry name" value="Winged helix-like DNA-binding domain superfamily/Winged helix DNA-binding domain"/>
    <property type="match status" value="1"/>
</dbReference>
<evidence type="ECO:0000256" key="2">
    <source>
        <dbReference type="ARBA" id="ARBA00023125"/>
    </source>
</evidence>
<sequence length="197" mass="21130">MAEGAAAGQSRFCHTLIALLASIFCLTPRVGHPLGMRNGGSIDNASIYVKLVRIRTNGVFMDKRLFFLLNMAQKRVFSHVNSESEALLDVSVTQLGALMLIGAMPGATQKDVSKVLGLSKASASGLIDRVVAKGLVKKSVSETDNRAVSLHLTNMGKTKAADAKPHLAKLNSALTEGFSDAEIDTVLRFLNTMINRF</sequence>
<evidence type="ECO:0000256" key="3">
    <source>
        <dbReference type="ARBA" id="ARBA00023163"/>
    </source>
</evidence>
<gene>
    <name evidence="5" type="ORF">OPDIPICF_02077</name>
</gene>
<name>A0A5S9QHX4_9GAMM</name>
<proteinExistence type="predicted"/>
<keyword evidence="3" id="KW-0804">Transcription</keyword>
<organism evidence="5 6">
    <name type="scientific">BD1-7 clade bacterium</name>
    <dbReference type="NCBI Taxonomy" id="2029982"/>
    <lineage>
        <taxon>Bacteria</taxon>
        <taxon>Pseudomonadati</taxon>
        <taxon>Pseudomonadota</taxon>
        <taxon>Gammaproteobacteria</taxon>
        <taxon>Cellvibrionales</taxon>
        <taxon>Spongiibacteraceae</taxon>
        <taxon>BD1-7 clade</taxon>
    </lineage>
</organism>
<dbReference type="PRINTS" id="PR00598">
    <property type="entry name" value="HTHMARR"/>
</dbReference>
<feature type="domain" description="HTH marR-type" evidence="4">
    <location>
        <begin position="62"/>
        <end position="195"/>
    </location>
</feature>
<keyword evidence="6" id="KW-1185">Reference proteome</keyword>
<reference evidence="5 6" key="1">
    <citation type="submission" date="2019-11" db="EMBL/GenBank/DDBJ databases">
        <authorList>
            <person name="Holert J."/>
        </authorList>
    </citation>
    <scope>NUCLEOTIDE SEQUENCE [LARGE SCALE GENOMIC DNA]</scope>
    <source>
        <strain evidence="5">SB11_3</strain>
    </source>
</reference>
<accession>A0A5S9QHX4</accession>
<dbReference type="Pfam" id="PF12802">
    <property type="entry name" value="MarR_2"/>
    <property type="match status" value="1"/>
</dbReference>
<evidence type="ECO:0000313" key="6">
    <source>
        <dbReference type="Proteomes" id="UP000441399"/>
    </source>
</evidence>